<feature type="compositionally biased region" description="Polar residues" evidence="1">
    <location>
        <begin position="1"/>
        <end position="14"/>
    </location>
</feature>
<feature type="non-terminal residue" evidence="2">
    <location>
        <position position="586"/>
    </location>
</feature>
<reference evidence="2" key="1">
    <citation type="submission" date="2020-05" db="EMBL/GenBank/DDBJ databases">
        <title>Phylogenomic resolution of chytrid fungi.</title>
        <authorList>
            <person name="Stajich J.E."/>
            <person name="Amses K."/>
            <person name="Simmons R."/>
            <person name="Seto K."/>
            <person name="Myers J."/>
            <person name="Bonds A."/>
            <person name="Quandt C.A."/>
            <person name="Barry K."/>
            <person name="Liu P."/>
            <person name="Grigoriev I."/>
            <person name="Longcore J.E."/>
            <person name="James T.Y."/>
        </authorList>
    </citation>
    <scope>NUCLEOTIDE SEQUENCE</scope>
    <source>
        <strain evidence="2">JEL0379</strain>
    </source>
</reference>
<evidence type="ECO:0000313" key="3">
    <source>
        <dbReference type="Proteomes" id="UP001212152"/>
    </source>
</evidence>
<feature type="non-terminal residue" evidence="2">
    <location>
        <position position="1"/>
    </location>
</feature>
<organism evidence="2 3">
    <name type="scientific">Geranomyces variabilis</name>
    <dbReference type="NCBI Taxonomy" id="109894"/>
    <lineage>
        <taxon>Eukaryota</taxon>
        <taxon>Fungi</taxon>
        <taxon>Fungi incertae sedis</taxon>
        <taxon>Chytridiomycota</taxon>
        <taxon>Chytridiomycota incertae sedis</taxon>
        <taxon>Chytridiomycetes</taxon>
        <taxon>Spizellomycetales</taxon>
        <taxon>Powellomycetaceae</taxon>
        <taxon>Geranomyces</taxon>
    </lineage>
</organism>
<keyword evidence="3" id="KW-1185">Reference proteome</keyword>
<evidence type="ECO:0000256" key="1">
    <source>
        <dbReference type="SAM" id="MobiDB-lite"/>
    </source>
</evidence>
<feature type="region of interest" description="Disordered" evidence="1">
    <location>
        <begin position="1"/>
        <end position="25"/>
    </location>
</feature>
<comment type="caution">
    <text evidence="2">The sequence shown here is derived from an EMBL/GenBank/DDBJ whole genome shotgun (WGS) entry which is preliminary data.</text>
</comment>
<dbReference type="Proteomes" id="UP001212152">
    <property type="component" value="Unassembled WGS sequence"/>
</dbReference>
<accession>A0AAD5TBB3</accession>
<gene>
    <name evidence="2" type="ORF">HDU87_003158</name>
</gene>
<name>A0AAD5TBB3_9FUNG</name>
<dbReference type="AlphaFoldDB" id="A0AAD5TBB3"/>
<evidence type="ECO:0000313" key="2">
    <source>
        <dbReference type="EMBL" id="KAJ3165321.1"/>
    </source>
</evidence>
<protein>
    <submittedName>
        <fullName evidence="2">Uncharacterized protein</fullName>
    </submittedName>
</protein>
<sequence length="586" mass="59875">TGHIETTNAASSASGPFEPATASGSVLTASTPNLATGLQTQAALTAAVDPPAATEMPSEILLRDLGNCPTTLNASSAAAEGVQTLAALSAAVDLPAATEMPSEILLGDRGICPATLNASSAAAEGLQTQAALTAAVDPPAVTEMLSETPLRDIGNCPTTLNVSRAAAEGVQTLAALSAAVDPPAVTEMLSETPLQDLGNCPTTLNASNAAAEGVQTLAALTSAVDLPAATEMPSATSMGDCSACPATLDAPGNGEPVPAASASNVADSLLGENPAAAPGPPQKKTRKRSADFAPTKARAIKKRNQQEGTVAASNNGQVAGPSGNISDAANITYAVAPSVALESSLETALGDRTNDLTGSKLVRAAPAPNVAEGETPAIAPGPPLKKLRNHGADCIPAKPCPTKGKQQEGTENALTDCWTACSSGTHPITASLDKIHDALVMSHEQTSAKQDAILSALNRLIANVDTAELKATVASGFERMLEATEGVNESINRSHDSFMDSLQATSGVPAVDEPEWRKVKAQHVIDALTAAVSEGRLIRQRSHTMVTGDFAGYFKNYMQTRDYVWPTKSGPKKALDHILQEIDRTG</sequence>
<proteinExistence type="predicted"/>
<dbReference type="EMBL" id="JADGJQ010000221">
    <property type="protein sequence ID" value="KAJ3165321.1"/>
    <property type="molecule type" value="Genomic_DNA"/>
</dbReference>
<feature type="region of interest" description="Disordered" evidence="1">
    <location>
        <begin position="270"/>
        <end position="294"/>
    </location>
</feature>